<dbReference type="GO" id="GO:0006508">
    <property type="term" value="P:proteolysis"/>
    <property type="evidence" value="ECO:0007669"/>
    <property type="project" value="UniProtKB-KW"/>
</dbReference>
<dbReference type="PATRIC" id="fig|1088869.3.peg.1156"/>
<proteinExistence type="predicted"/>
<accession>G6XIV8</accession>
<dbReference type="AlphaFoldDB" id="G6XIV8"/>
<keyword evidence="3" id="KW-0378">Hydrolase</keyword>
<dbReference type="RefSeq" id="WP_008851307.1">
    <property type="nucleotide sequence ID" value="NZ_AGQV01000002.1"/>
</dbReference>
<evidence type="ECO:0000313" key="5">
    <source>
        <dbReference type="EMBL" id="EHH68388.1"/>
    </source>
</evidence>
<organism evidence="5 6">
    <name type="scientific">Gluconobacter morbifer G707</name>
    <dbReference type="NCBI Taxonomy" id="1088869"/>
    <lineage>
        <taxon>Bacteria</taxon>
        <taxon>Pseudomonadati</taxon>
        <taxon>Pseudomonadota</taxon>
        <taxon>Alphaproteobacteria</taxon>
        <taxon>Acetobacterales</taxon>
        <taxon>Acetobacteraceae</taxon>
        <taxon>Gluconobacter</taxon>
    </lineage>
</organism>
<protein>
    <recommendedName>
        <fullName evidence="4">Prohead serine protease domain-containing protein</fullName>
    </recommendedName>
</protein>
<dbReference type="STRING" id="1088869.GMO_11580"/>
<reference evidence="5 6" key="1">
    <citation type="submission" date="2011-10" db="EMBL/GenBank/DDBJ databases">
        <title>Genome sequence of Gluconobacter morbifer G707, isolated from Drosophila gut.</title>
        <authorList>
            <person name="Lee W.-J."/>
            <person name="Kim E.-K."/>
        </authorList>
    </citation>
    <scope>NUCLEOTIDE SEQUENCE [LARGE SCALE GENOMIC DNA]</scope>
    <source>
        <strain evidence="5 6">G707</strain>
    </source>
</reference>
<dbReference type="Proteomes" id="UP000004949">
    <property type="component" value="Unassembled WGS sequence"/>
</dbReference>
<gene>
    <name evidence="5" type="ORF">GMO_11580</name>
</gene>
<comment type="caution">
    <text evidence="5">The sequence shown here is derived from an EMBL/GenBank/DDBJ whole genome shotgun (WGS) entry which is preliminary data.</text>
</comment>
<keyword evidence="2" id="KW-0645">Protease</keyword>
<dbReference type="EMBL" id="AGQV01000002">
    <property type="protein sequence ID" value="EHH68388.1"/>
    <property type="molecule type" value="Genomic_DNA"/>
</dbReference>
<dbReference type="InterPro" id="IPR054613">
    <property type="entry name" value="Peptidase_S78_dom"/>
</dbReference>
<name>G6XIV8_9PROT</name>
<evidence type="ECO:0000313" key="6">
    <source>
        <dbReference type="Proteomes" id="UP000004949"/>
    </source>
</evidence>
<dbReference type="OrthoDB" id="360430at2"/>
<dbReference type="Pfam" id="PF04586">
    <property type="entry name" value="Peptidase_S78"/>
    <property type="match status" value="1"/>
</dbReference>
<evidence type="ECO:0000256" key="2">
    <source>
        <dbReference type="ARBA" id="ARBA00022670"/>
    </source>
</evidence>
<keyword evidence="1" id="KW-1188">Viral release from host cell</keyword>
<evidence type="ECO:0000256" key="1">
    <source>
        <dbReference type="ARBA" id="ARBA00022612"/>
    </source>
</evidence>
<sequence length="222" mass="24823">MSRITPLRRFKSLARKGDPLPADLRIRKQVALSDISQTGDRRLRFTISTDAIDRDADVIDPAGWDLTEYRKNPVVLYAHDAENFPVGKSVQVDVTDNLLWAEVEFISPDVPLAGPRADAVFQMCQGGFLNAASVGFHPVDFEFSSERMDDFGMDFTRQKLLEWSIVTIPSNPEALIEPPQQTDQDVAVSAEDQNISMGSEARSNTASRRKRLLMMRARAALV</sequence>
<dbReference type="eggNOG" id="COG3740">
    <property type="taxonomic scope" value="Bacteria"/>
</dbReference>
<keyword evidence="6" id="KW-1185">Reference proteome</keyword>
<evidence type="ECO:0000259" key="4">
    <source>
        <dbReference type="Pfam" id="PF04586"/>
    </source>
</evidence>
<evidence type="ECO:0000256" key="3">
    <source>
        <dbReference type="ARBA" id="ARBA00022801"/>
    </source>
</evidence>
<dbReference type="GO" id="GO:0008233">
    <property type="term" value="F:peptidase activity"/>
    <property type="evidence" value="ECO:0007669"/>
    <property type="project" value="UniProtKB-KW"/>
</dbReference>
<feature type="domain" description="Prohead serine protease" evidence="4">
    <location>
        <begin position="54"/>
        <end position="178"/>
    </location>
</feature>